<evidence type="ECO:0000256" key="2">
    <source>
        <dbReference type="ARBA" id="ARBA00022674"/>
    </source>
</evidence>
<dbReference type="PROSITE" id="PS00018">
    <property type="entry name" value="EF_HAND_1"/>
    <property type="match status" value="1"/>
</dbReference>
<proteinExistence type="predicted"/>
<dbReference type="GO" id="GO:0008201">
    <property type="term" value="F:heparin binding"/>
    <property type="evidence" value="ECO:0007669"/>
    <property type="project" value="UniProtKB-KW"/>
</dbReference>
<keyword evidence="5" id="KW-1015">Disulfide bond</keyword>
<keyword evidence="14" id="KW-1185">Reference proteome</keyword>
<dbReference type="Gene3D" id="1.10.238.10">
    <property type="entry name" value="EF-hand"/>
    <property type="match status" value="1"/>
</dbReference>
<evidence type="ECO:0000256" key="10">
    <source>
        <dbReference type="SAM" id="SignalP"/>
    </source>
</evidence>
<dbReference type="SUPFAM" id="SSF47473">
    <property type="entry name" value="EF-hand"/>
    <property type="match status" value="1"/>
</dbReference>
<dbReference type="GO" id="GO:0030510">
    <property type="term" value="P:regulation of BMP signaling pathway"/>
    <property type="evidence" value="ECO:0007669"/>
    <property type="project" value="TreeGrafter"/>
</dbReference>
<dbReference type="Gene3D" id="3.30.60.30">
    <property type="match status" value="1"/>
</dbReference>
<evidence type="ECO:0000259" key="11">
    <source>
        <dbReference type="PROSITE" id="PS50222"/>
    </source>
</evidence>
<evidence type="ECO:0000256" key="4">
    <source>
        <dbReference type="ARBA" id="ARBA00022837"/>
    </source>
</evidence>
<dbReference type="PROSITE" id="PS51465">
    <property type="entry name" value="KAZAL_2"/>
    <property type="match status" value="1"/>
</dbReference>
<evidence type="ECO:0000256" key="1">
    <source>
        <dbReference type="ARBA" id="ARBA00019697"/>
    </source>
</evidence>
<comment type="function">
    <text evidence="7">Secreted glycoprotein that is involved in various physiological processes, such as angiogenesis, regulation of the immune response, cell proliferation and differentiation. Plays a role in the development of the central nervous system, skeletal system, lungs, and ureter. Promotes endothelial cell survival, migration and differentiation into network structures in an AKT-dependent manner. Also promotes survival of cardiac myocytes. Initiates various signaling cascades by activating different receptors on the cell surface such as DIP2A, TLR4 or BMP receptors.</text>
</comment>
<dbReference type="InterPro" id="IPR018247">
    <property type="entry name" value="EF_Hand_1_Ca_BS"/>
</dbReference>
<evidence type="ECO:0000313" key="13">
    <source>
        <dbReference type="EMBL" id="PFX33898.1"/>
    </source>
</evidence>
<keyword evidence="3 10" id="KW-0732">Signal</keyword>
<dbReference type="PANTHER" id="PTHR10913:SF81">
    <property type="entry name" value="KAZAL-LIKE DOMAIN-CONTAINING PROTEIN"/>
    <property type="match status" value="1"/>
</dbReference>
<dbReference type="InterPro" id="IPR057020">
    <property type="entry name" value="EF-hand_FSTL1"/>
</dbReference>
<protein>
    <recommendedName>
        <fullName evidence="1">Follistatin-related protein 1</fullName>
    </recommendedName>
    <alternativeName>
        <fullName evidence="6">Follistatin-like protein 1</fullName>
    </alternativeName>
</protein>
<dbReference type="InterPro" id="IPR036058">
    <property type="entry name" value="Kazal_dom_sf"/>
</dbReference>
<feature type="region of interest" description="Disordered" evidence="9">
    <location>
        <begin position="281"/>
        <end position="351"/>
    </location>
</feature>
<feature type="signal peptide" evidence="10">
    <location>
        <begin position="1"/>
        <end position="20"/>
    </location>
</feature>
<feature type="domain" description="EF-hand" evidence="11">
    <location>
        <begin position="155"/>
        <end position="190"/>
    </location>
</feature>
<dbReference type="InterPro" id="IPR011992">
    <property type="entry name" value="EF-hand-dom_pair"/>
</dbReference>
<evidence type="ECO:0000256" key="3">
    <source>
        <dbReference type="ARBA" id="ARBA00022729"/>
    </source>
</evidence>
<feature type="domain" description="Kazal-like" evidence="12">
    <location>
        <begin position="61"/>
        <end position="108"/>
    </location>
</feature>
<comment type="caution">
    <text evidence="13">The sequence shown here is derived from an EMBL/GenBank/DDBJ whole genome shotgun (WGS) entry which is preliminary data.</text>
</comment>
<feature type="compositionally biased region" description="Basic residues" evidence="9">
    <location>
        <begin position="326"/>
        <end position="351"/>
    </location>
</feature>
<evidence type="ECO:0000259" key="12">
    <source>
        <dbReference type="PROSITE" id="PS51465"/>
    </source>
</evidence>
<evidence type="ECO:0000256" key="9">
    <source>
        <dbReference type="SAM" id="MobiDB-lite"/>
    </source>
</evidence>
<sequence length="351" mass="39728">MRSFLVVGFVLWNLVHFAPAEELILSESTEVHDGENKDLCMNVLCHAGEECLVIDNNAVCVCKKSCPNHDKPVCGSNGMTYPNHCELHRTACLEEKKISIKYVGACREQPIQPPSAVKVNHSKPVVCYENDRNDVRSRLIGWLRNQEKLSEGLDGYRNLLQSYFDKVDENKDGKLDAAEFRDFVLANQSQAEMTGSDQYVNPVLQSLCADALISISDEDFDWELNITEFMRCLDPEFKPPKKDCELDSEVYNDGTEIPTDCNSCVCACGSWVCTALKCDDKKSNQPHSEIGEGETEKGKFIVSGQDAEEQLTREKMKDGHKESIQVHKRKILPLHKPRHPARHKKYHKHSS</sequence>
<dbReference type="Pfam" id="PF23244">
    <property type="entry name" value="VWF"/>
    <property type="match status" value="1"/>
</dbReference>
<dbReference type="AlphaFoldDB" id="A0A2B4SZB6"/>
<evidence type="ECO:0000256" key="6">
    <source>
        <dbReference type="ARBA" id="ARBA00042478"/>
    </source>
</evidence>
<organism evidence="13 14">
    <name type="scientific">Stylophora pistillata</name>
    <name type="common">Smooth cauliflower coral</name>
    <dbReference type="NCBI Taxonomy" id="50429"/>
    <lineage>
        <taxon>Eukaryota</taxon>
        <taxon>Metazoa</taxon>
        <taxon>Cnidaria</taxon>
        <taxon>Anthozoa</taxon>
        <taxon>Hexacorallia</taxon>
        <taxon>Scleractinia</taxon>
        <taxon>Astrocoeniina</taxon>
        <taxon>Pocilloporidae</taxon>
        <taxon>Stylophora</taxon>
    </lineage>
</organism>
<dbReference type="Pfam" id="PF23564">
    <property type="entry name" value="EF-hand_FSTL1"/>
    <property type="match status" value="1"/>
</dbReference>
<comment type="subunit">
    <text evidence="8">Homodimer. Interacts with SCN10A. Interacts with DIP2A; DIP2A may act as a cell surface receptor for FSTL1. Interacts with BMP4. Interacts with CD14; this interaction promotes TL4-mediated signaling cascade.</text>
</comment>
<gene>
    <name evidence="13" type="primary">FSTL1</name>
    <name evidence="13" type="ORF">AWC38_SpisGene1083</name>
</gene>
<feature type="compositionally biased region" description="Basic and acidic residues" evidence="9">
    <location>
        <begin position="310"/>
        <end position="325"/>
    </location>
</feature>
<dbReference type="GO" id="GO:0005615">
    <property type="term" value="C:extracellular space"/>
    <property type="evidence" value="ECO:0007669"/>
    <property type="project" value="TreeGrafter"/>
</dbReference>
<evidence type="ECO:0000256" key="5">
    <source>
        <dbReference type="ARBA" id="ARBA00023157"/>
    </source>
</evidence>
<dbReference type="GO" id="GO:0005509">
    <property type="term" value="F:calcium ion binding"/>
    <property type="evidence" value="ECO:0007669"/>
    <property type="project" value="InterPro"/>
</dbReference>
<dbReference type="SMART" id="SM00280">
    <property type="entry name" value="KAZAL"/>
    <property type="match status" value="1"/>
</dbReference>
<dbReference type="GO" id="GO:0030154">
    <property type="term" value="P:cell differentiation"/>
    <property type="evidence" value="ECO:0007669"/>
    <property type="project" value="TreeGrafter"/>
</dbReference>
<dbReference type="EMBL" id="LSMT01000007">
    <property type="protein sequence ID" value="PFX33898.1"/>
    <property type="molecule type" value="Genomic_DNA"/>
</dbReference>
<evidence type="ECO:0000313" key="14">
    <source>
        <dbReference type="Proteomes" id="UP000225706"/>
    </source>
</evidence>
<dbReference type="InterPro" id="IPR050653">
    <property type="entry name" value="Prot_Inhib_GrowthFact_Antg"/>
</dbReference>
<reference evidence="14" key="1">
    <citation type="journal article" date="2017" name="bioRxiv">
        <title>Comparative analysis of the genomes of Stylophora pistillata and Acropora digitifera provides evidence for extensive differences between species of corals.</title>
        <authorList>
            <person name="Voolstra C.R."/>
            <person name="Li Y."/>
            <person name="Liew Y.J."/>
            <person name="Baumgarten S."/>
            <person name="Zoccola D."/>
            <person name="Flot J.-F."/>
            <person name="Tambutte S."/>
            <person name="Allemand D."/>
            <person name="Aranda M."/>
        </authorList>
    </citation>
    <scope>NUCLEOTIDE SEQUENCE [LARGE SCALE GENOMIC DNA]</scope>
</reference>
<accession>A0A2B4SZB6</accession>
<evidence type="ECO:0000256" key="8">
    <source>
        <dbReference type="ARBA" id="ARBA00046973"/>
    </source>
</evidence>
<dbReference type="CDD" id="cd00104">
    <property type="entry name" value="KAZAL_FS"/>
    <property type="match status" value="1"/>
</dbReference>
<name>A0A2B4SZB6_STYPI</name>
<dbReference type="FunFam" id="3.30.60.30:FF:000024">
    <property type="entry name" value="Transmembrane agrin"/>
    <property type="match status" value="1"/>
</dbReference>
<dbReference type="SUPFAM" id="SSF57603">
    <property type="entry name" value="FnI-like domain"/>
    <property type="match status" value="1"/>
</dbReference>
<dbReference type="PROSITE" id="PS50222">
    <property type="entry name" value="EF_HAND_2"/>
    <property type="match status" value="1"/>
</dbReference>
<dbReference type="Proteomes" id="UP000225706">
    <property type="component" value="Unassembled WGS sequence"/>
</dbReference>
<feature type="chain" id="PRO_5012654162" description="Follistatin-related protein 1" evidence="10">
    <location>
        <begin position="21"/>
        <end position="351"/>
    </location>
</feature>
<dbReference type="Pfam" id="PF07648">
    <property type="entry name" value="Kazal_2"/>
    <property type="match status" value="1"/>
</dbReference>
<dbReference type="OrthoDB" id="88467at2759"/>
<keyword evidence="2" id="KW-0358">Heparin-binding</keyword>
<dbReference type="InterPro" id="IPR002350">
    <property type="entry name" value="Kazal_dom"/>
</dbReference>
<dbReference type="SUPFAM" id="SSF100895">
    <property type="entry name" value="Kazal-type serine protease inhibitors"/>
    <property type="match status" value="1"/>
</dbReference>
<dbReference type="InterPro" id="IPR002048">
    <property type="entry name" value="EF_hand_dom"/>
</dbReference>
<keyword evidence="4" id="KW-0106">Calcium</keyword>
<dbReference type="PANTHER" id="PTHR10913">
    <property type="entry name" value="FOLLISTATIN-RELATED"/>
    <property type="match status" value="1"/>
</dbReference>
<evidence type="ECO:0000256" key="7">
    <source>
        <dbReference type="ARBA" id="ARBA00045812"/>
    </source>
</evidence>